<evidence type="ECO:0000313" key="1">
    <source>
        <dbReference type="EMBL" id="CAA7029665.1"/>
    </source>
</evidence>
<dbReference type="EMBL" id="CACVBM020001085">
    <property type="protein sequence ID" value="CAA7029665.1"/>
    <property type="molecule type" value="Genomic_DNA"/>
</dbReference>
<name>A0A6D2ISV0_9BRAS</name>
<evidence type="ECO:0008006" key="3">
    <source>
        <dbReference type="Google" id="ProtNLM"/>
    </source>
</evidence>
<gene>
    <name evidence="1" type="ORF">MERR_LOCUS16900</name>
</gene>
<reference evidence="1" key="1">
    <citation type="submission" date="2020-01" db="EMBL/GenBank/DDBJ databases">
        <authorList>
            <person name="Mishra B."/>
        </authorList>
    </citation>
    <scope>NUCLEOTIDE SEQUENCE [LARGE SCALE GENOMIC DNA]</scope>
</reference>
<keyword evidence="2" id="KW-1185">Reference proteome</keyword>
<comment type="caution">
    <text evidence="1">The sequence shown here is derived from an EMBL/GenBank/DDBJ whole genome shotgun (WGS) entry which is preliminary data.</text>
</comment>
<accession>A0A6D2ISV0</accession>
<dbReference type="OrthoDB" id="6078042at2759"/>
<protein>
    <recommendedName>
        <fullName evidence="3">TIR domain-containing protein</fullName>
    </recommendedName>
</protein>
<sequence>MLMENKKRIIPIFCDVKPSELYVKDDGTRPATEIRKFQLAIEEARYTVGLTFDTSNGDWSEFLAMASDAVTKNMLDVEEERLKSINPTYKHM</sequence>
<dbReference type="AlphaFoldDB" id="A0A6D2ISV0"/>
<proteinExistence type="predicted"/>
<organism evidence="1 2">
    <name type="scientific">Microthlaspi erraticum</name>
    <dbReference type="NCBI Taxonomy" id="1685480"/>
    <lineage>
        <taxon>Eukaryota</taxon>
        <taxon>Viridiplantae</taxon>
        <taxon>Streptophyta</taxon>
        <taxon>Embryophyta</taxon>
        <taxon>Tracheophyta</taxon>
        <taxon>Spermatophyta</taxon>
        <taxon>Magnoliopsida</taxon>
        <taxon>eudicotyledons</taxon>
        <taxon>Gunneridae</taxon>
        <taxon>Pentapetalae</taxon>
        <taxon>rosids</taxon>
        <taxon>malvids</taxon>
        <taxon>Brassicales</taxon>
        <taxon>Brassicaceae</taxon>
        <taxon>Coluteocarpeae</taxon>
        <taxon>Microthlaspi</taxon>
    </lineage>
</organism>
<evidence type="ECO:0000313" key="2">
    <source>
        <dbReference type="Proteomes" id="UP000467841"/>
    </source>
</evidence>
<dbReference type="Proteomes" id="UP000467841">
    <property type="component" value="Unassembled WGS sequence"/>
</dbReference>